<name>X6M7E1_RETFI</name>
<reference evidence="1 2" key="1">
    <citation type="journal article" date="2013" name="Curr. Biol.">
        <title>The Genome of the Foraminiferan Reticulomyxa filosa.</title>
        <authorList>
            <person name="Glockner G."/>
            <person name="Hulsmann N."/>
            <person name="Schleicher M."/>
            <person name="Noegel A.A."/>
            <person name="Eichinger L."/>
            <person name="Gallinger C."/>
            <person name="Pawlowski J."/>
            <person name="Sierra R."/>
            <person name="Euteneuer U."/>
            <person name="Pillet L."/>
            <person name="Moustafa A."/>
            <person name="Platzer M."/>
            <person name="Groth M."/>
            <person name="Szafranski K."/>
            <person name="Schliwa M."/>
        </authorList>
    </citation>
    <scope>NUCLEOTIDE SEQUENCE [LARGE SCALE GENOMIC DNA]</scope>
</reference>
<evidence type="ECO:0000313" key="1">
    <source>
        <dbReference type="EMBL" id="ETO09849.1"/>
    </source>
</evidence>
<sequence length="179" mass="20909">MLTKQVKVLFAKYLNKNLHTFLILKSNFLTFTEFDSRSAEQKKGVQNEMSKANVSKASTFNSKQEPALVDKDSNPKVDSLTDQDYFVEELLSLEESIDRTWQEFEDQRASINEGYRKLEKITKASNSFKKQYKILLSFYESHLKGQNITDEKNQPTDLAELQEKQIQECVFFSNKQKKK</sequence>
<accession>X6M7E1</accession>
<evidence type="ECO:0000313" key="2">
    <source>
        <dbReference type="Proteomes" id="UP000023152"/>
    </source>
</evidence>
<dbReference type="EMBL" id="ASPP01023864">
    <property type="protein sequence ID" value="ETO09849.1"/>
    <property type="molecule type" value="Genomic_DNA"/>
</dbReference>
<dbReference type="AlphaFoldDB" id="X6M7E1"/>
<protein>
    <submittedName>
        <fullName evidence="1">Uncharacterized protein</fullName>
    </submittedName>
</protein>
<gene>
    <name evidence="1" type="ORF">RFI_27528</name>
</gene>
<proteinExistence type="predicted"/>
<keyword evidence="2" id="KW-1185">Reference proteome</keyword>
<dbReference type="Proteomes" id="UP000023152">
    <property type="component" value="Unassembled WGS sequence"/>
</dbReference>
<organism evidence="1 2">
    <name type="scientific">Reticulomyxa filosa</name>
    <dbReference type="NCBI Taxonomy" id="46433"/>
    <lineage>
        <taxon>Eukaryota</taxon>
        <taxon>Sar</taxon>
        <taxon>Rhizaria</taxon>
        <taxon>Retaria</taxon>
        <taxon>Foraminifera</taxon>
        <taxon>Monothalamids</taxon>
        <taxon>Reticulomyxidae</taxon>
        <taxon>Reticulomyxa</taxon>
    </lineage>
</organism>
<comment type="caution">
    <text evidence="1">The sequence shown here is derived from an EMBL/GenBank/DDBJ whole genome shotgun (WGS) entry which is preliminary data.</text>
</comment>